<evidence type="ECO:0000256" key="3">
    <source>
        <dbReference type="ARBA" id="ARBA00023163"/>
    </source>
</evidence>
<evidence type="ECO:0000313" key="8">
    <source>
        <dbReference type="Proteomes" id="UP000467428"/>
    </source>
</evidence>
<evidence type="ECO:0000256" key="1">
    <source>
        <dbReference type="ARBA" id="ARBA00023015"/>
    </source>
</evidence>
<dbReference type="PROSITE" id="PS50977">
    <property type="entry name" value="HTH_TETR_2"/>
    <property type="match status" value="1"/>
</dbReference>
<dbReference type="EMBL" id="AP022592">
    <property type="protein sequence ID" value="BBY46785.1"/>
    <property type="molecule type" value="Genomic_DNA"/>
</dbReference>
<proteinExistence type="predicted"/>
<dbReference type="Pfam" id="PF00440">
    <property type="entry name" value="TetR_N"/>
    <property type="match status" value="1"/>
</dbReference>
<dbReference type="InterPro" id="IPR009057">
    <property type="entry name" value="Homeodomain-like_sf"/>
</dbReference>
<feature type="DNA-binding region" description="H-T-H motif" evidence="4">
    <location>
        <begin position="235"/>
        <end position="254"/>
    </location>
</feature>
<evidence type="ECO:0000259" key="6">
    <source>
        <dbReference type="PROSITE" id="PS50977"/>
    </source>
</evidence>
<evidence type="ECO:0000313" key="7">
    <source>
        <dbReference type="EMBL" id="BBY46785.1"/>
    </source>
</evidence>
<dbReference type="PANTHER" id="PTHR47506">
    <property type="entry name" value="TRANSCRIPTIONAL REGULATORY PROTEIN"/>
    <property type="match status" value="1"/>
</dbReference>
<evidence type="ECO:0000256" key="2">
    <source>
        <dbReference type="ARBA" id="ARBA00023125"/>
    </source>
</evidence>
<keyword evidence="3" id="KW-0804">Transcription</keyword>
<dbReference type="AlphaFoldDB" id="A0A7I7RSL7"/>
<protein>
    <submittedName>
        <fullName evidence="7">TetR family transcriptional regulator</fullName>
    </submittedName>
</protein>
<dbReference type="Gene3D" id="1.10.357.10">
    <property type="entry name" value="Tetracycline Repressor, domain 2"/>
    <property type="match status" value="2"/>
</dbReference>
<keyword evidence="1" id="KW-0805">Transcription regulation</keyword>
<dbReference type="PANTHER" id="PTHR47506:SF1">
    <property type="entry name" value="HTH-TYPE TRANSCRIPTIONAL REGULATOR YJDC"/>
    <property type="match status" value="1"/>
</dbReference>
<feature type="region of interest" description="Disordered" evidence="5">
    <location>
        <begin position="178"/>
        <end position="206"/>
    </location>
</feature>
<keyword evidence="2 4" id="KW-0238">DNA-binding</keyword>
<dbReference type="Pfam" id="PF16925">
    <property type="entry name" value="TetR_C_13"/>
    <property type="match status" value="1"/>
</dbReference>
<dbReference type="GO" id="GO:0003677">
    <property type="term" value="F:DNA binding"/>
    <property type="evidence" value="ECO:0007669"/>
    <property type="project" value="UniProtKB-UniRule"/>
</dbReference>
<gene>
    <name evidence="7" type="ORF">MARA_02150</name>
</gene>
<dbReference type="Proteomes" id="UP000467428">
    <property type="component" value="Plasmid pJCM18538"/>
</dbReference>
<name>A0A7I7RSL7_9MYCO</name>
<organism evidence="7 8">
    <name type="scientific">Mycolicibacterium arabiense</name>
    <dbReference type="NCBI Taxonomy" id="1286181"/>
    <lineage>
        <taxon>Bacteria</taxon>
        <taxon>Bacillati</taxon>
        <taxon>Actinomycetota</taxon>
        <taxon>Actinomycetes</taxon>
        <taxon>Mycobacteriales</taxon>
        <taxon>Mycobacteriaceae</taxon>
        <taxon>Mycolicibacterium</taxon>
    </lineage>
</organism>
<accession>A0A7I7RSL7</accession>
<keyword evidence="7" id="KW-0614">Plasmid</keyword>
<dbReference type="SUPFAM" id="SSF48498">
    <property type="entry name" value="Tetracyclin repressor-like, C-terminal domain"/>
    <property type="match status" value="2"/>
</dbReference>
<feature type="domain" description="HTH tetR-type" evidence="6">
    <location>
        <begin position="212"/>
        <end position="272"/>
    </location>
</feature>
<keyword evidence="8" id="KW-1185">Reference proteome</keyword>
<dbReference type="InterPro" id="IPR001647">
    <property type="entry name" value="HTH_TetR"/>
</dbReference>
<reference evidence="7 8" key="1">
    <citation type="journal article" date="2019" name="Emerg. Microbes Infect.">
        <title>Comprehensive subspecies identification of 175 nontuberculous mycobacteria species based on 7547 genomic profiles.</title>
        <authorList>
            <person name="Matsumoto Y."/>
            <person name="Kinjo T."/>
            <person name="Motooka D."/>
            <person name="Nabeya D."/>
            <person name="Jung N."/>
            <person name="Uechi K."/>
            <person name="Horii T."/>
            <person name="Iida T."/>
            <person name="Fujita J."/>
            <person name="Nakamura S."/>
        </authorList>
    </citation>
    <scope>NUCLEOTIDE SEQUENCE [LARGE SCALE GENOMIC DNA]</scope>
    <source>
        <strain evidence="7 8">JCM 18538</strain>
        <plasmid evidence="7">pJCM18538</plasmid>
    </source>
</reference>
<dbReference type="InterPro" id="IPR036271">
    <property type="entry name" value="Tet_transcr_reg_TetR-rel_C_sf"/>
</dbReference>
<evidence type="ECO:0000256" key="4">
    <source>
        <dbReference type="PROSITE-ProRule" id="PRU00335"/>
    </source>
</evidence>
<evidence type="ECO:0000256" key="5">
    <source>
        <dbReference type="SAM" id="MobiDB-lite"/>
    </source>
</evidence>
<dbReference type="KEGG" id="marz:MARA_02150"/>
<dbReference type="InterPro" id="IPR011075">
    <property type="entry name" value="TetR_C"/>
</dbReference>
<dbReference type="SUPFAM" id="SSF46689">
    <property type="entry name" value="Homeodomain-like"/>
    <property type="match status" value="2"/>
</dbReference>
<sequence>MTEGVSGFSLDKVRRAGSFSGSQLTHYFSDRQALIRAVVERQIETVLEFHRQPALAGLRTFDDFERWAGLNPSHLRRVGYRGTPTYHKLVGQLAKSDGVTRQTLAAGYWRWVSLLEGALQEMRSAGLLTGTATPQQLALVAIAGHQGGGTVAFAQRQEWPLSDACRFVVNHVRAFASDPDERRARPPVSPHRDRRHGHLAYGEPPRYTRKGVATRARIVSGAADLMFERGANRTSLEDVRKALAVSGSQLSHYFEGKRDLTREVVALRAHDVLEFQSPPGLGGASGVADLRRWVDAYVAEVETQYARGGCVYGSLVGELLEGDDEVLDDLASGYDEWLRELQRGLSAMRRRGELDQRADLRHLAVTLLVAHQGGAMLTYVIGSAEPLRLALDAAVDYVASFSRSPA</sequence>
<geneLocation type="plasmid" evidence="7">
    <name>pJCM18538</name>
</geneLocation>